<dbReference type="SUPFAM" id="SSF109854">
    <property type="entry name" value="DinB/YfiT-like putative metalloenzymes"/>
    <property type="match status" value="1"/>
</dbReference>
<feature type="domain" description="Mycothiol-dependent maleylpyruvate isomerase metal-binding" evidence="1">
    <location>
        <begin position="18"/>
        <end position="166"/>
    </location>
</feature>
<dbReference type="Pfam" id="PF11716">
    <property type="entry name" value="MDMPI_N"/>
    <property type="match status" value="1"/>
</dbReference>
<dbReference type="Proteomes" id="UP001430172">
    <property type="component" value="Unassembled WGS sequence"/>
</dbReference>
<protein>
    <submittedName>
        <fullName evidence="2">Maleylpyruvate isomerase N-terminal domain-containing protein</fullName>
    </submittedName>
</protein>
<name>A0ABS2CHF3_9MICO</name>
<dbReference type="GO" id="GO:0016853">
    <property type="term" value="F:isomerase activity"/>
    <property type="evidence" value="ECO:0007669"/>
    <property type="project" value="UniProtKB-KW"/>
</dbReference>
<evidence type="ECO:0000259" key="1">
    <source>
        <dbReference type="Pfam" id="PF11716"/>
    </source>
</evidence>
<evidence type="ECO:0000313" key="3">
    <source>
        <dbReference type="Proteomes" id="UP001430172"/>
    </source>
</evidence>
<keyword evidence="2" id="KW-0413">Isomerase</keyword>
<dbReference type="Gene3D" id="1.20.120.450">
    <property type="entry name" value="dinb family like domain"/>
    <property type="match status" value="1"/>
</dbReference>
<gene>
    <name evidence="2" type="ORF">JQN70_00595</name>
</gene>
<dbReference type="InterPro" id="IPR034660">
    <property type="entry name" value="DinB/YfiT-like"/>
</dbReference>
<reference evidence="2" key="1">
    <citation type="submission" date="2021-02" db="EMBL/GenBank/DDBJ databases">
        <title>Phycicoccus sp. MQZ13P-5T, whole genome shotgun sequence.</title>
        <authorList>
            <person name="Tuo L."/>
        </authorList>
    </citation>
    <scope>NUCLEOTIDE SEQUENCE</scope>
    <source>
        <strain evidence="2">MQZ13P-5</strain>
    </source>
</reference>
<keyword evidence="3" id="KW-1185">Reference proteome</keyword>
<dbReference type="InterPro" id="IPR024344">
    <property type="entry name" value="MDMPI_metal-binding"/>
</dbReference>
<comment type="caution">
    <text evidence="2">The sequence shown here is derived from an EMBL/GenBank/DDBJ whole genome shotgun (WGS) entry which is preliminary data.</text>
</comment>
<dbReference type="RefSeq" id="WP_204129369.1">
    <property type="nucleotide sequence ID" value="NZ_JAFDVD010000001.1"/>
</dbReference>
<organism evidence="2 3">
    <name type="scientific">Phycicoccus sonneratiae</name>
    <dbReference type="NCBI Taxonomy" id="2807628"/>
    <lineage>
        <taxon>Bacteria</taxon>
        <taxon>Bacillati</taxon>
        <taxon>Actinomycetota</taxon>
        <taxon>Actinomycetes</taxon>
        <taxon>Micrococcales</taxon>
        <taxon>Intrasporangiaceae</taxon>
        <taxon>Phycicoccus</taxon>
    </lineage>
</organism>
<sequence>MITPEAVLRLLPEVASIAAELVRHPEVARRWEAESACVGMTVGGLAHHLASQARNTVLLLDADPVEAEVLTVEQHYQQAPWVRAGLDDAANSSIRDAADQRADAGPEALLASLDPELEALARVLAPVLDGTRTEPVFVPWQGWSLTVADFALTRVMECLVHSDDLAASIGVETPQFPPEAGYATLGLLASVAADRHGQTAMVRHLSRPQRAAGPVSAF</sequence>
<proteinExistence type="predicted"/>
<dbReference type="EMBL" id="JAFDVD010000001">
    <property type="protein sequence ID" value="MBM6398878.1"/>
    <property type="molecule type" value="Genomic_DNA"/>
</dbReference>
<accession>A0ABS2CHF3</accession>
<evidence type="ECO:0000313" key="2">
    <source>
        <dbReference type="EMBL" id="MBM6398878.1"/>
    </source>
</evidence>